<protein>
    <recommendedName>
        <fullName evidence="4">Transposase</fullName>
    </recommendedName>
</protein>
<organism evidence="2 3">
    <name type="scientific">Cereibacter changlensis</name>
    <dbReference type="NCBI Taxonomy" id="402884"/>
    <lineage>
        <taxon>Bacteria</taxon>
        <taxon>Pseudomonadati</taxon>
        <taxon>Pseudomonadota</taxon>
        <taxon>Alphaproteobacteria</taxon>
        <taxon>Rhodobacterales</taxon>
        <taxon>Paracoccaceae</taxon>
        <taxon>Cereibacter</taxon>
    </lineage>
</organism>
<evidence type="ECO:0008006" key="4">
    <source>
        <dbReference type="Google" id="ProtNLM"/>
    </source>
</evidence>
<feature type="region of interest" description="Disordered" evidence="1">
    <location>
        <begin position="80"/>
        <end position="160"/>
    </location>
</feature>
<dbReference type="GO" id="GO:0004803">
    <property type="term" value="F:transposase activity"/>
    <property type="evidence" value="ECO:0007669"/>
    <property type="project" value="InterPro"/>
</dbReference>
<name>A0A4V5NL52_9RHOB</name>
<feature type="non-terminal residue" evidence="2">
    <location>
        <position position="1"/>
    </location>
</feature>
<dbReference type="Gene3D" id="1.10.10.10">
    <property type="entry name" value="Winged helix-like DNA-binding domain superfamily/Winged helix DNA-binding domain"/>
    <property type="match status" value="1"/>
</dbReference>
<sequence>EAFVGRLDGAPVGERRRWSDEFKAQAVTAALEPGINVSALARRLGISPPQLFGWRRAFLSKQSQGCRGRRGCLGPCGWRRRGVPSRSCPGRSARPSGSRWQRCRRPRSASPSFPSRQEPARASDTHAPPSAAYGGAIASAGRRASGSSAPPPALRRRHRQ</sequence>
<evidence type="ECO:0000313" key="3">
    <source>
        <dbReference type="Proteomes" id="UP000306340"/>
    </source>
</evidence>
<comment type="caution">
    <text evidence="2">The sequence shown here is derived from an EMBL/GenBank/DDBJ whole genome shotgun (WGS) entry which is preliminary data.</text>
</comment>
<dbReference type="Proteomes" id="UP000306340">
    <property type="component" value="Unassembled WGS sequence"/>
</dbReference>
<dbReference type="EMBL" id="SWAU01000419">
    <property type="protein sequence ID" value="TKA94217.1"/>
    <property type="molecule type" value="Genomic_DNA"/>
</dbReference>
<dbReference type="GO" id="GO:0043565">
    <property type="term" value="F:sequence-specific DNA binding"/>
    <property type="evidence" value="ECO:0007669"/>
    <property type="project" value="InterPro"/>
</dbReference>
<dbReference type="SUPFAM" id="SSF48295">
    <property type="entry name" value="TrpR-like"/>
    <property type="match status" value="1"/>
</dbReference>
<dbReference type="GO" id="GO:0006313">
    <property type="term" value="P:DNA transposition"/>
    <property type="evidence" value="ECO:0007669"/>
    <property type="project" value="InterPro"/>
</dbReference>
<gene>
    <name evidence="2" type="ORF">FAZ78_23555</name>
</gene>
<feature type="compositionally biased region" description="Low complexity" evidence="1">
    <location>
        <begin position="127"/>
        <end position="148"/>
    </location>
</feature>
<evidence type="ECO:0000313" key="2">
    <source>
        <dbReference type="EMBL" id="TKA94217.1"/>
    </source>
</evidence>
<dbReference type="AlphaFoldDB" id="A0A4V5NL52"/>
<proteinExistence type="predicted"/>
<dbReference type="InterPro" id="IPR036388">
    <property type="entry name" value="WH-like_DNA-bd_sf"/>
</dbReference>
<evidence type="ECO:0000256" key="1">
    <source>
        <dbReference type="SAM" id="MobiDB-lite"/>
    </source>
</evidence>
<dbReference type="InterPro" id="IPR010921">
    <property type="entry name" value="Trp_repressor/repl_initiator"/>
</dbReference>
<dbReference type="InterPro" id="IPR002514">
    <property type="entry name" value="Transposase_8"/>
</dbReference>
<dbReference type="Pfam" id="PF01527">
    <property type="entry name" value="HTH_Tnp_1"/>
    <property type="match status" value="1"/>
</dbReference>
<accession>A0A4V5NL52</accession>
<reference evidence="2 3" key="1">
    <citation type="submission" date="2019-04" db="EMBL/GenBank/DDBJ databases">
        <title>Crypto-aerobic microbial life in anoxic (sulfidic) marine sediments.</title>
        <authorList>
            <person name="Bhattacharya S."/>
            <person name="Roy C."/>
            <person name="Mondal N."/>
            <person name="Sarkar J."/>
            <person name="Mandal S."/>
            <person name="Rameez M.J."/>
            <person name="Ghosh W."/>
        </authorList>
    </citation>
    <scope>NUCLEOTIDE SEQUENCE [LARGE SCALE GENOMIC DNA]</scope>
    <source>
        <strain evidence="2 3">SBBC</strain>
    </source>
</reference>